<accession>D5GD33</accession>
<keyword evidence="3" id="KW-1185">Reference proteome</keyword>
<protein>
    <submittedName>
        <fullName evidence="2">(Perigord truffle) hypothetical protein</fullName>
    </submittedName>
</protein>
<gene>
    <name evidence="2" type="ORF">GSTUM_00000947001</name>
</gene>
<organism evidence="2 3">
    <name type="scientific">Tuber melanosporum (strain Mel28)</name>
    <name type="common">Perigord black truffle</name>
    <dbReference type="NCBI Taxonomy" id="656061"/>
    <lineage>
        <taxon>Eukaryota</taxon>
        <taxon>Fungi</taxon>
        <taxon>Dikarya</taxon>
        <taxon>Ascomycota</taxon>
        <taxon>Pezizomycotina</taxon>
        <taxon>Pezizomycetes</taxon>
        <taxon>Pezizales</taxon>
        <taxon>Tuberaceae</taxon>
        <taxon>Tuber</taxon>
    </lineage>
</organism>
<dbReference type="GeneID" id="9183894"/>
<dbReference type="InParanoid" id="D5GD33"/>
<keyword evidence="1" id="KW-0812">Transmembrane</keyword>
<feature type="transmembrane region" description="Helical" evidence="1">
    <location>
        <begin position="26"/>
        <end position="50"/>
    </location>
</feature>
<dbReference type="EMBL" id="FN430138">
    <property type="protein sequence ID" value="CAZ82426.1"/>
    <property type="molecule type" value="Genomic_DNA"/>
</dbReference>
<dbReference type="HOGENOM" id="CLU_2265674_0_0_1"/>
<reference evidence="2 3" key="1">
    <citation type="journal article" date="2010" name="Nature">
        <title>Perigord black truffle genome uncovers evolutionary origins and mechanisms of symbiosis.</title>
        <authorList>
            <person name="Martin F."/>
            <person name="Kohler A."/>
            <person name="Murat C."/>
            <person name="Balestrini R."/>
            <person name="Coutinho P.M."/>
            <person name="Jaillon O."/>
            <person name="Montanini B."/>
            <person name="Morin E."/>
            <person name="Noel B."/>
            <person name="Percudani R."/>
            <person name="Porcel B."/>
            <person name="Rubini A."/>
            <person name="Amicucci A."/>
            <person name="Amselem J."/>
            <person name="Anthouard V."/>
            <person name="Arcioni S."/>
            <person name="Artiguenave F."/>
            <person name="Aury J.M."/>
            <person name="Ballario P."/>
            <person name="Bolchi A."/>
            <person name="Brenna A."/>
            <person name="Brun A."/>
            <person name="Buee M."/>
            <person name="Cantarel B."/>
            <person name="Chevalier G."/>
            <person name="Couloux A."/>
            <person name="Da Silva C."/>
            <person name="Denoeud F."/>
            <person name="Duplessis S."/>
            <person name="Ghignone S."/>
            <person name="Hilselberger B."/>
            <person name="Iotti M."/>
            <person name="Marcais B."/>
            <person name="Mello A."/>
            <person name="Miranda M."/>
            <person name="Pacioni G."/>
            <person name="Quesneville H."/>
            <person name="Riccioni C."/>
            <person name="Ruotolo R."/>
            <person name="Splivallo R."/>
            <person name="Stocchi V."/>
            <person name="Tisserant E."/>
            <person name="Viscomi A.R."/>
            <person name="Zambonelli A."/>
            <person name="Zampieri E."/>
            <person name="Henrissat B."/>
            <person name="Lebrun M.H."/>
            <person name="Paolocci F."/>
            <person name="Bonfante P."/>
            <person name="Ottonello S."/>
            <person name="Wincker P."/>
        </authorList>
    </citation>
    <scope>NUCLEOTIDE SEQUENCE [LARGE SCALE GENOMIC DNA]</scope>
    <source>
        <strain evidence="2 3">Mel28</strain>
    </source>
</reference>
<evidence type="ECO:0000313" key="2">
    <source>
        <dbReference type="EMBL" id="CAZ82426.1"/>
    </source>
</evidence>
<keyword evidence="1" id="KW-0472">Membrane</keyword>
<name>D5GD33_TUBMM</name>
<dbReference type="Proteomes" id="UP000006911">
    <property type="component" value="Unassembled WGS sequence"/>
</dbReference>
<evidence type="ECO:0000256" key="1">
    <source>
        <dbReference type="SAM" id="Phobius"/>
    </source>
</evidence>
<proteinExistence type="predicted"/>
<keyword evidence="1" id="KW-1133">Transmembrane helix</keyword>
<dbReference type="KEGG" id="tml:GSTUM_00000947001"/>
<feature type="transmembrane region" description="Helical" evidence="1">
    <location>
        <begin position="70"/>
        <end position="93"/>
    </location>
</feature>
<dbReference type="RefSeq" id="XP_002838235.1">
    <property type="nucleotide sequence ID" value="XM_002838189.1"/>
</dbReference>
<dbReference type="AlphaFoldDB" id="D5GD33"/>
<evidence type="ECO:0000313" key="3">
    <source>
        <dbReference type="Proteomes" id="UP000006911"/>
    </source>
</evidence>
<sequence length="103" mass="11977">MEMGSTLGHRNGTGEHGRRRRDYYTLFAFDFLRPRFCGLLPFIGSFHFSFSHSLSHSQSFSLCGHLSHIYLAPLIKLCAVAFFSSLFFSSFHFRSFPSRFRRV</sequence>